<dbReference type="AlphaFoldDB" id="A0A0S4N3F3"/>
<organism evidence="2 3">
    <name type="scientific">Candidatus Thermokryptus mobilis</name>
    <dbReference type="NCBI Taxonomy" id="1643428"/>
    <lineage>
        <taxon>Bacteria</taxon>
        <taxon>Pseudomonadati</taxon>
        <taxon>Candidatus Kryptoniota</taxon>
        <taxon>Candidatus Thermokryptus</taxon>
    </lineage>
</organism>
<keyword evidence="3" id="KW-1185">Reference proteome</keyword>
<gene>
    <name evidence="2" type="ORF">JGI1_01333</name>
</gene>
<dbReference type="SUPFAM" id="SSF48452">
    <property type="entry name" value="TPR-like"/>
    <property type="match status" value="2"/>
</dbReference>
<sequence>MNRNFKKISLFIVLIPIFGCSVWKSVFNEFNAYFNTYYNAKEIFAQVEEVVQGRQKAEKFLTIEKNDDEIKIPPNEKNKLDDVIKKCSKILQYYINTSIADDALLIIGKSYLYQDNYLAAERKFAELISNFPRSDLYNEALYYLMLTLVKEKKYADAVVSFQTKANPEKRKNLGKLYKIYAVAKFKLGEVDSAINYLKLALNNAKGEDKAEILFYLGEISELKDREESAKFYYESAKVTKRQNLKVWALIKYSIQKRELGEYDIALRALNDLLEQNFDADYARRIYLELARTYNHAGKIDKAIQTYLYLDTTYKRTEESAYGYFELGRLYEERIGNYDSAKFFFDKARLENPQSDVSKIAQRKVEQYNNYFKYISTISRADSLSEEQVSDAKYSLAWLFYMSFGRLDSAIHYLNDVIKNHPNSSASARAYYLFGMIYEPIDSQKAREIYAELIRKFPETQYAKQAMKILGVKDDVEKDTLEKLYNIACSMIDTNPQGAIDLFLRVYNQSVDANLKARAFFAIGWINEYKLKNYSKAIEYYTKILDSFPNTEYAKIVSVKVNPDKQEEKPKQPQITPEVKPKQKEFESELEDEMKIRDRRRKRIDDN</sequence>
<dbReference type="Pfam" id="PF13181">
    <property type="entry name" value="TPR_8"/>
    <property type="match status" value="1"/>
</dbReference>
<dbReference type="SMART" id="SM00028">
    <property type="entry name" value="TPR"/>
    <property type="match status" value="7"/>
</dbReference>
<dbReference type="PANTHER" id="PTHR12558">
    <property type="entry name" value="CELL DIVISION CYCLE 16,23,27"/>
    <property type="match status" value="1"/>
</dbReference>
<dbReference type="Pfam" id="PF13174">
    <property type="entry name" value="TPR_6"/>
    <property type="match status" value="4"/>
</dbReference>
<proteinExistence type="predicted"/>
<feature type="region of interest" description="Disordered" evidence="1">
    <location>
        <begin position="561"/>
        <end position="591"/>
    </location>
</feature>
<feature type="compositionally biased region" description="Basic and acidic residues" evidence="1">
    <location>
        <begin position="561"/>
        <end position="570"/>
    </location>
</feature>
<dbReference type="PANTHER" id="PTHR12558:SF13">
    <property type="entry name" value="CELL DIVISION CYCLE PROTEIN 27 HOMOLOG"/>
    <property type="match status" value="1"/>
</dbReference>
<protein>
    <submittedName>
        <fullName evidence="2">Tetratricopeptide repeat-containing protein</fullName>
    </submittedName>
</protein>
<dbReference type="InterPro" id="IPR011990">
    <property type="entry name" value="TPR-like_helical_dom_sf"/>
</dbReference>
<dbReference type="EMBL" id="FAOO01000008">
    <property type="protein sequence ID" value="CUU05786.1"/>
    <property type="molecule type" value="Genomic_DNA"/>
</dbReference>
<dbReference type="InterPro" id="IPR019734">
    <property type="entry name" value="TPR_rpt"/>
</dbReference>
<dbReference type="OrthoDB" id="1522549at2"/>
<dbReference type="Gene3D" id="1.25.40.10">
    <property type="entry name" value="Tetratricopeptide repeat domain"/>
    <property type="match status" value="4"/>
</dbReference>
<evidence type="ECO:0000313" key="3">
    <source>
        <dbReference type="Proteomes" id="UP000320623"/>
    </source>
</evidence>
<name>A0A0S4N3F3_9BACT</name>
<accession>A0A0S4N3F3</accession>
<dbReference type="Pfam" id="PF13432">
    <property type="entry name" value="TPR_16"/>
    <property type="match status" value="1"/>
</dbReference>
<reference evidence="3" key="1">
    <citation type="submission" date="2015-11" db="EMBL/GenBank/DDBJ databases">
        <authorList>
            <person name="Varghese N."/>
        </authorList>
    </citation>
    <scope>NUCLEOTIDE SEQUENCE [LARGE SCALE GENOMIC DNA]</scope>
</reference>
<evidence type="ECO:0000256" key="1">
    <source>
        <dbReference type="SAM" id="MobiDB-lite"/>
    </source>
</evidence>
<dbReference type="STRING" id="1643428.GCA_001442855_01305"/>
<dbReference type="Proteomes" id="UP000320623">
    <property type="component" value="Unassembled WGS sequence"/>
</dbReference>
<evidence type="ECO:0000313" key="2">
    <source>
        <dbReference type="EMBL" id="CUU05786.1"/>
    </source>
</evidence>